<protein>
    <recommendedName>
        <fullName evidence="4">DUF2798 domain-containing protein</fullName>
    </recommendedName>
</protein>
<evidence type="ECO:0000313" key="3">
    <source>
        <dbReference type="Proteomes" id="UP000546970"/>
    </source>
</evidence>
<reference evidence="2 3" key="1">
    <citation type="submission" date="2020-04" db="EMBL/GenBank/DDBJ databases">
        <title>Collinsella sp. KGMB02528 nov., an anaerobic actinobacterium isolated from human feces.</title>
        <authorList>
            <person name="Han K.-I."/>
            <person name="Eom M.K."/>
            <person name="Kim J.-S."/>
            <person name="Lee K.C."/>
            <person name="Suh M.K."/>
            <person name="Park S.-H."/>
            <person name="Lee J.H."/>
            <person name="Kang S.W."/>
            <person name="Park J.-E."/>
            <person name="Oh B.S."/>
            <person name="Yu S.Y."/>
            <person name="Choi S.-H."/>
            <person name="Lee D.H."/>
            <person name="Yoon H."/>
            <person name="Kim B.-Y."/>
            <person name="Lee J.H."/>
            <person name="Lee J.-S."/>
        </authorList>
    </citation>
    <scope>NUCLEOTIDE SEQUENCE [LARGE SCALE GENOMIC DNA]</scope>
    <source>
        <strain evidence="2 3">KGMB02528</strain>
    </source>
</reference>
<feature type="transmembrane region" description="Helical" evidence="1">
    <location>
        <begin position="9"/>
        <end position="29"/>
    </location>
</feature>
<sequence length="178" mass="19401">MPKNKVQGVIFGILMSITMAYGMEVYNVAWKLGIPIMAGGFSNMTNDVFADAFIEASYMWIFVFLFSNLWGTRGGASLAKRLIDPERDSAFVQGTIRSCCTVLVTCPTMSLVASILFNIILAGMPVSQLPGIWVGTLVKNFPMALLWNLFAASPVTRLVFGALFSHMGETRAAEEAKA</sequence>
<feature type="transmembrane region" description="Helical" evidence="1">
    <location>
        <begin position="102"/>
        <end position="124"/>
    </location>
</feature>
<dbReference type="Proteomes" id="UP000546970">
    <property type="component" value="Unassembled WGS sequence"/>
</dbReference>
<evidence type="ECO:0000256" key="1">
    <source>
        <dbReference type="SAM" id="Phobius"/>
    </source>
</evidence>
<dbReference type="RefSeq" id="WP_169277595.1">
    <property type="nucleotide sequence ID" value="NZ_JABBCP010000004.1"/>
</dbReference>
<gene>
    <name evidence="2" type="ORF">HF320_06435</name>
</gene>
<proteinExistence type="predicted"/>
<feature type="transmembrane region" description="Helical" evidence="1">
    <location>
        <begin position="49"/>
        <end position="71"/>
    </location>
</feature>
<keyword evidence="1" id="KW-0812">Transmembrane</keyword>
<name>A0A7X9UCH0_9ACTN</name>
<organism evidence="2 3">
    <name type="scientific">Collinsella acetigenes</name>
    <dbReference type="NCBI Taxonomy" id="2713419"/>
    <lineage>
        <taxon>Bacteria</taxon>
        <taxon>Bacillati</taxon>
        <taxon>Actinomycetota</taxon>
        <taxon>Coriobacteriia</taxon>
        <taxon>Coriobacteriales</taxon>
        <taxon>Coriobacteriaceae</taxon>
        <taxon>Collinsella</taxon>
    </lineage>
</organism>
<accession>A0A7X9UCH0</accession>
<keyword evidence="3" id="KW-1185">Reference proteome</keyword>
<evidence type="ECO:0008006" key="4">
    <source>
        <dbReference type="Google" id="ProtNLM"/>
    </source>
</evidence>
<keyword evidence="1" id="KW-0472">Membrane</keyword>
<dbReference type="AlphaFoldDB" id="A0A7X9UCH0"/>
<evidence type="ECO:0000313" key="2">
    <source>
        <dbReference type="EMBL" id="NMF55961.1"/>
    </source>
</evidence>
<feature type="transmembrane region" description="Helical" evidence="1">
    <location>
        <begin position="144"/>
        <end position="164"/>
    </location>
</feature>
<comment type="caution">
    <text evidence="2">The sequence shown here is derived from an EMBL/GenBank/DDBJ whole genome shotgun (WGS) entry which is preliminary data.</text>
</comment>
<keyword evidence="1" id="KW-1133">Transmembrane helix</keyword>
<dbReference type="EMBL" id="JABBCP010000004">
    <property type="protein sequence ID" value="NMF55961.1"/>
    <property type="molecule type" value="Genomic_DNA"/>
</dbReference>